<evidence type="ECO:0000313" key="11">
    <source>
        <dbReference type="Proteomes" id="UP000324705"/>
    </source>
</evidence>
<comment type="catalytic activity">
    <reaction evidence="8">
        <text>a 1,2-diacyl-sn-glycero-3-phospho-L-serine(in) = a 1,2-diacyl-sn-glycero-3-phospho-L-serine(out)</text>
        <dbReference type="Rhea" id="RHEA:38663"/>
        <dbReference type="ChEBI" id="CHEBI:57262"/>
    </reaction>
</comment>
<evidence type="ECO:0008006" key="12">
    <source>
        <dbReference type="Google" id="ProtNLM"/>
    </source>
</evidence>
<sequence>MYPDGGVSVSKLSISARDINLCDQRVDAPWKMKFDVKPIVLHINYIPRQFDPIALGKGNYAELLNILPLKGIDLKLKHVSAMGVYGWNSICETIGAEWLEDISKNQVHKLLKGLPPLKSVSAVVSGTKKLISLPIESYKKDRKLVKGMQRGAVAFIRSVSIEAVGLGVHLAAGAHDMLLKAEHALTALPPPLATCEAKRNKDNVRANQPENATQGIKQAYESFTDGLGRTASALIGNPINAYNRGAGARSALTTAICGAPAAVVAPVSATARAVHYALLGIRNSLDPRRKKESMYKYLGPSQL</sequence>
<organism evidence="10 11">
    <name type="scientific">Triticum turgidum subsp. durum</name>
    <name type="common">Durum wheat</name>
    <name type="synonym">Triticum durum</name>
    <dbReference type="NCBI Taxonomy" id="4567"/>
    <lineage>
        <taxon>Eukaryota</taxon>
        <taxon>Viridiplantae</taxon>
        <taxon>Streptophyta</taxon>
        <taxon>Embryophyta</taxon>
        <taxon>Tracheophyta</taxon>
        <taxon>Spermatophyta</taxon>
        <taxon>Magnoliopsida</taxon>
        <taxon>Liliopsida</taxon>
        <taxon>Poales</taxon>
        <taxon>Poaceae</taxon>
        <taxon>BOP clade</taxon>
        <taxon>Pooideae</taxon>
        <taxon>Triticodae</taxon>
        <taxon>Triticeae</taxon>
        <taxon>Triticinae</taxon>
        <taxon>Triticum</taxon>
    </lineage>
</organism>
<comment type="catalytic activity">
    <reaction evidence="9">
        <text>a 1,2-diacyl-sn-glycero-3-phosphoethanolamine(in) = a 1,2-diacyl-sn-glycero-3-phosphoethanolamine(out)</text>
        <dbReference type="Rhea" id="RHEA:38895"/>
        <dbReference type="ChEBI" id="CHEBI:64612"/>
    </reaction>
</comment>
<dbReference type="GO" id="GO:0061709">
    <property type="term" value="P:reticulophagy"/>
    <property type="evidence" value="ECO:0007669"/>
    <property type="project" value="TreeGrafter"/>
</dbReference>
<dbReference type="Gramene" id="TRITD6Bv1G076150.1">
    <property type="protein sequence ID" value="TRITD6Bv1G076150.1"/>
    <property type="gene ID" value="TRITD6Bv1G076150"/>
</dbReference>
<keyword evidence="11" id="KW-1185">Reference proteome</keyword>
<dbReference type="GO" id="GO:0034727">
    <property type="term" value="P:piecemeal microautophagy of the nucleus"/>
    <property type="evidence" value="ECO:0007669"/>
    <property type="project" value="TreeGrafter"/>
</dbReference>
<dbReference type="GO" id="GO:0061723">
    <property type="term" value="P:glycophagy"/>
    <property type="evidence" value="ECO:0007669"/>
    <property type="project" value="TreeGrafter"/>
</dbReference>
<reference evidence="10 11" key="1">
    <citation type="submission" date="2017-09" db="EMBL/GenBank/DDBJ databases">
        <authorList>
            <consortium name="International Durum Wheat Genome Sequencing Consortium (IDWGSC)"/>
            <person name="Milanesi L."/>
        </authorList>
    </citation>
    <scope>NUCLEOTIDE SEQUENCE [LARGE SCALE GENOMIC DNA]</scope>
    <source>
        <strain evidence="11">cv. Svevo</strain>
    </source>
</reference>
<evidence type="ECO:0000256" key="2">
    <source>
        <dbReference type="ARBA" id="ARBA00004623"/>
    </source>
</evidence>
<dbReference type="GO" id="GO:0005789">
    <property type="term" value="C:endoplasmic reticulum membrane"/>
    <property type="evidence" value="ECO:0007669"/>
    <property type="project" value="UniProtKB-SubCell"/>
</dbReference>
<dbReference type="GO" id="GO:0043495">
    <property type="term" value="F:protein-membrane adaptor activity"/>
    <property type="evidence" value="ECO:0007669"/>
    <property type="project" value="TreeGrafter"/>
</dbReference>
<evidence type="ECO:0000256" key="9">
    <source>
        <dbReference type="ARBA" id="ARBA00024615"/>
    </source>
</evidence>
<evidence type="ECO:0000256" key="7">
    <source>
        <dbReference type="ARBA" id="ARBA00023136"/>
    </source>
</evidence>
<evidence type="ECO:0000256" key="8">
    <source>
        <dbReference type="ARBA" id="ARBA00024479"/>
    </source>
</evidence>
<dbReference type="PANTHER" id="PTHR13190:SF23">
    <property type="entry name" value="AUTOPHAGY-RELATED PROTEIN 2"/>
    <property type="match status" value="1"/>
</dbReference>
<dbReference type="GO" id="GO:0032266">
    <property type="term" value="F:phosphatidylinositol-3-phosphate binding"/>
    <property type="evidence" value="ECO:0007669"/>
    <property type="project" value="TreeGrafter"/>
</dbReference>
<dbReference type="GO" id="GO:0000422">
    <property type="term" value="P:autophagy of mitochondrion"/>
    <property type="evidence" value="ECO:0007669"/>
    <property type="project" value="TreeGrafter"/>
</dbReference>
<dbReference type="AlphaFoldDB" id="A0A9R1B9S5"/>
<dbReference type="GO" id="GO:0034045">
    <property type="term" value="C:phagophore assembly site membrane"/>
    <property type="evidence" value="ECO:0007669"/>
    <property type="project" value="UniProtKB-SubCell"/>
</dbReference>
<evidence type="ECO:0000256" key="1">
    <source>
        <dbReference type="ARBA" id="ARBA00004406"/>
    </source>
</evidence>
<name>A0A9R1B9S5_TRITD</name>
<evidence type="ECO:0000256" key="4">
    <source>
        <dbReference type="ARBA" id="ARBA00022448"/>
    </source>
</evidence>
<dbReference type="PANTHER" id="PTHR13190">
    <property type="entry name" value="AUTOPHAGY-RELATED 2, ISOFORM A"/>
    <property type="match status" value="1"/>
</dbReference>
<comment type="subcellular location">
    <subcellularLocation>
        <location evidence="1">Endoplasmic reticulum membrane</location>
        <topology evidence="1">Peripheral membrane protein</topology>
    </subcellularLocation>
    <subcellularLocation>
        <location evidence="2">Preautophagosomal structure membrane</location>
        <topology evidence="2">Peripheral membrane protein</topology>
    </subcellularLocation>
</comment>
<dbReference type="GO" id="GO:0000045">
    <property type="term" value="P:autophagosome assembly"/>
    <property type="evidence" value="ECO:0007669"/>
    <property type="project" value="TreeGrafter"/>
</dbReference>
<keyword evidence="5" id="KW-0256">Endoplasmic reticulum</keyword>
<dbReference type="EMBL" id="LT934122">
    <property type="protein sequence ID" value="VAI56679.1"/>
    <property type="molecule type" value="Genomic_DNA"/>
</dbReference>
<evidence type="ECO:0000256" key="5">
    <source>
        <dbReference type="ARBA" id="ARBA00022824"/>
    </source>
</evidence>
<keyword evidence="4" id="KW-0813">Transport</keyword>
<proteinExistence type="inferred from homology"/>
<comment type="similarity">
    <text evidence="3">Belongs to the ATG2 family.</text>
</comment>
<evidence type="ECO:0000256" key="3">
    <source>
        <dbReference type="ARBA" id="ARBA00009714"/>
    </source>
</evidence>
<dbReference type="OMA" id="TARTIYH"/>
<protein>
    <recommendedName>
        <fullName evidence="12">Autophagy-related protein 2</fullName>
    </recommendedName>
</protein>
<accession>A0A9R1B9S5</accession>
<evidence type="ECO:0000313" key="10">
    <source>
        <dbReference type="EMBL" id="VAI56679.1"/>
    </source>
</evidence>
<keyword evidence="6" id="KW-0445">Lipid transport</keyword>
<keyword evidence="7" id="KW-0472">Membrane</keyword>
<evidence type="ECO:0000256" key="6">
    <source>
        <dbReference type="ARBA" id="ARBA00023055"/>
    </source>
</evidence>
<dbReference type="Proteomes" id="UP000324705">
    <property type="component" value="Chromosome 6B"/>
</dbReference>
<dbReference type="Pfam" id="PF13329">
    <property type="entry name" value="ATG2_CAD"/>
    <property type="match status" value="1"/>
</dbReference>
<dbReference type="InterPro" id="IPR026849">
    <property type="entry name" value="ATG2"/>
</dbReference>
<gene>
    <name evidence="10" type="ORF">TRITD_6Bv1G076150</name>
</gene>
<dbReference type="GO" id="GO:0006869">
    <property type="term" value="P:lipid transport"/>
    <property type="evidence" value="ECO:0007669"/>
    <property type="project" value="UniProtKB-KW"/>
</dbReference>
<dbReference type="GO" id="GO:0061908">
    <property type="term" value="C:phagophore"/>
    <property type="evidence" value="ECO:0007669"/>
    <property type="project" value="TreeGrafter"/>
</dbReference>